<reference evidence="1 2" key="1">
    <citation type="submission" date="2009-02" db="EMBL/GenBank/DDBJ databases">
        <title>Draft genome sequence of Clostridium asparagiforme (DSM 15981).</title>
        <authorList>
            <person name="Sudarsanam P."/>
            <person name="Ley R."/>
            <person name="Guruge J."/>
            <person name="Turnbaugh P.J."/>
            <person name="Mahowald M."/>
            <person name="Liep D."/>
            <person name="Gordon J."/>
        </authorList>
    </citation>
    <scope>NUCLEOTIDE SEQUENCE [LARGE SCALE GENOMIC DNA]</scope>
    <source>
        <strain evidence="1 2">DSM 15981</strain>
    </source>
</reference>
<organism evidence="1 2">
    <name type="scientific">[Clostridium] asparagiforme DSM 15981</name>
    <dbReference type="NCBI Taxonomy" id="518636"/>
    <lineage>
        <taxon>Bacteria</taxon>
        <taxon>Bacillati</taxon>
        <taxon>Bacillota</taxon>
        <taxon>Clostridia</taxon>
        <taxon>Lachnospirales</taxon>
        <taxon>Lachnospiraceae</taxon>
        <taxon>Enterocloster</taxon>
    </lineage>
</organism>
<protein>
    <submittedName>
        <fullName evidence="1">Uncharacterized protein</fullName>
    </submittedName>
</protein>
<dbReference type="Proteomes" id="UP000004756">
    <property type="component" value="Unassembled WGS sequence"/>
</dbReference>
<dbReference type="HOGENOM" id="CLU_3214225_0_0_9"/>
<name>C0DAX2_9FIRM</name>
<dbReference type="EMBL" id="ACCJ01000539">
    <property type="protein sequence ID" value="EEG51586.1"/>
    <property type="molecule type" value="Genomic_DNA"/>
</dbReference>
<dbReference type="AlphaFoldDB" id="C0DAX2"/>
<keyword evidence="2" id="KW-1185">Reference proteome</keyword>
<proteinExistence type="predicted"/>
<comment type="caution">
    <text evidence="1">The sequence shown here is derived from an EMBL/GenBank/DDBJ whole genome shotgun (WGS) entry which is preliminary data.</text>
</comment>
<accession>C0DAX2</accession>
<sequence length="44" mass="5048">MGFFVQLCRDQAGNAHKCKEIGGCNRPVVELTGHCFFHILYFLF</sequence>
<gene>
    <name evidence="1" type="ORF">CLOSTASPAR_06427</name>
</gene>
<evidence type="ECO:0000313" key="2">
    <source>
        <dbReference type="Proteomes" id="UP000004756"/>
    </source>
</evidence>
<evidence type="ECO:0000313" key="1">
    <source>
        <dbReference type="EMBL" id="EEG51586.1"/>
    </source>
</evidence>